<name>A0A835SNA4_CHLIN</name>
<reference evidence="1" key="1">
    <citation type="journal article" date="2020" name="bioRxiv">
        <title>Comparative genomics of Chlamydomonas.</title>
        <authorList>
            <person name="Craig R.J."/>
            <person name="Hasan A.R."/>
            <person name="Ness R.W."/>
            <person name="Keightley P.D."/>
        </authorList>
    </citation>
    <scope>NUCLEOTIDE SEQUENCE</scope>
    <source>
        <strain evidence="1">SAG 7.73</strain>
    </source>
</reference>
<evidence type="ECO:0000313" key="1">
    <source>
        <dbReference type="EMBL" id="KAG2425314.1"/>
    </source>
</evidence>
<evidence type="ECO:0008006" key="3">
    <source>
        <dbReference type="Google" id="ProtNLM"/>
    </source>
</evidence>
<dbReference type="EMBL" id="JAEHOC010000056">
    <property type="protein sequence ID" value="KAG2425314.1"/>
    <property type="molecule type" value="Genomic_DNA"/>
</dbReference>
<protein>
    <recommendedName>
        <fullName evidence="3">DUF559 domain-containing protein</fullName>
    </recommendedName>
</protein>
<sequence length="167" mass="18838">MKASGPAKRAYLVLRGVVRQLERVMGRTIIVWEAQVVPGARWFDFWLPGWRVLVEVDGSQHASGIMHGRDIRQEKRDRAKEALAVAHGRTIVRLDVADEHRWRQLLRAALTHAASASPRVPRIYYSPANVPEKLPHVGHVLTSSPVKGAYHLDKLHFTTPLPVEVAR</sequence>
<proteinExistence type="predicted"/>
<dbReference type="AlphaFoldDB" id="A0A835SNA4"/>
<keyword evidence="2" id="KW-1185">Reference proteome</keyword>
<accession>A0A835SNA4</accession>
<dbReference type="Proteomes" id="UP000650467">
    <property type="component" value="Unassembled WGS sequence"/>
</dbReference>
<evidence type="ECO:0000313" key="2">
    <source>
        <dbReference type="Proteomes" id="UP000650467"/>
    </source>
</evidence>
<dbReference type="Gene3D" id="3.40.960.10">
    <property type="entry name" value="VSR Endonuclease"/>
    <property type="match status" value="1"/>
</dbReference>
<gene>
    <name evidence="1" type="ORF">HXX76_013731</name>
</gene>
<organism evidence="1 2">
    <name type="scientific">Chlamydomonas incerta</name>
    <dbReference type="NCBI Taxonomy" id="51695"/>
    <lineage>
        <taxon>Eukaryota</taxon>
        <taxon>Viridiplantae</taxon>
        <taxon>Chlorophyta</taxon>
        <taxon>core chlorophytes</taxon>
        <taxon>Chlorophyceae</taxon>
        <taxon>CS clade</taxon>
        <taxon>Chlamydomonadales</taxon>
        <taxon>Chlamydomonadaceae</taxon>
        <taxon>Chlamydomonas</taxon>
    </lineage>
</organism>
<comment type="caution">
    <text evidence="1">The sequence shown here is derived from an EMBL/GenBank/DDBJ whole genome shotgun (WGS) entry which is preliminary data.</text>
</comment>
<dbReference type="OrthoDB" id="10423090at2759"/>